<proteinExistence type="predicted"/>
<accession>A0A074Z394</accession>
<organism evidence="2 3">
    <name type="scientific">Aureobasidium subglaciale (strain EXF-2481)</name>
    <name type="common">Aureobasidium pullulans var. subglaciale</name>
    <dbReference type="NCBI Taxonomy" id="1043005"/>
    <lineage>
        <taxon>Eukaryota</taxon>
        <taxon>Fungi</taxon>
        <taxon>Dikarya</taxon>
        <taxon>Ascomycota</taxon>
        <taxon>Pezizomycotina</taxon>
        <taxon>Dothideomycetes</taxon>
        <taxon>Dothideomycetidae</taxon>
        <taxon>Dothideales</taxon>
        <taxon>Saccotheciaceae</taxon>
        <taxon>Aureobasidium</taxon>
    </lineage>
</organism>
<feature type="region of interest" description="Disordered" evidence="1">
    <location>
        <begin position="39"/>
        <end position="61"/>
    </location>
</feature>
<dbReference type="InParanoid" id="A0A074Z394"/>
<evidence type="ECO:0000256" key="1">
    <source>
        <dbReference type="SAM" id="MobiDB-lite"/>
    </source>
</evidence>
<dbReference type="GeneID" id="25366951"/>
<dbReference type="EMBL" id="KL584765">
    <property type="protein sequence ID" value="KEQ93511.1"/>
    <property type="molecule type" value="Genomic_DNA"/>
</dbReference>
<gene>
    <name evidence="2" type="ORF">AUEXF2481DRAFT_41749</name>
</gene>
<name>A0A074Z394_AURSE</name>
<evidence type="ECO:0000313" key="2">
    <source>
        <dbReference type="EMBL" id="KEQ93511.1"/>
    </source>
</evidence>
<dbReference type="HOGENOM" id="CLU_2482999_0_0_1"/>
<reference evidence="2 3" key="1">
    <citation type="journal article" date="2014" name="BMC Genomics">
        <title>Genome sequencing of four Aureobasidium pullulans varieties: biotechnological potential, stress tolerance, and description of new species.</title>
        <authorList>
            <person name="Gostin Ar C."/>
            <person name="Ohm R.A."/>
            <person name="Kogej T."/>
            <person name="Sonjak S."/>
            <person name="Turk M."/>
            <person name="Zajc J."/>
            <person name="Zalar P."/>
            <person name="Grube M."/>
            <person name="Sun H."/>
            <person name="Han J."/>
            <person name="Sharma A."/>
            <person name="Chiniquy J."/>
            <person name="Ngan C.Y."/>
            <person name="Lipzen A."/>
            <person name="Barry K."/>
            <person name="Grigoriev I.V."/>
            <person name="Gunde-Cimerman N."/>
        </authorList>
    </citation>
    <scope>NUCLEOTIDE SEQUENCE [LARGE SCALE GENOMIC DNA]</scope>
    <source>
        <strain evidence="2 3">EXF-2481</strain>
    </source>
</reference>
<dbReference type="Proteomes" id="UP000030641">
    <property type="component" value="Unassembled WGS sequence"/>
</dbReference>
<evidence type="ECO:0000313" key="3">
    <source>
        <dbReference type="Proteomes" id="UP000030641"/>
    </source>
</evidence>
<dbReference type="RefSeq" id="XP_013342053.1">
    <property type="nucleotide sequence ID" value="XM_013486599.1"/>
</dbReference>
<protein>
    <submittedName>
        <fullName evidence="2">Uncharacterized protein</fullName>
    </submittedName>
</protein>
<sequence>MTLRLIWSKKTLVTTITLAVHVSSMQEVNLSEIVGSRRRDRNRKLPQNSVRSIESETHGMALRIRGPKGRLTLSWCNKQLKIDESRS</sequence>
<keyword evidence="3" id="KW-1185">Reference proteome</keyword>
<dbReference type="AlphaFoldDB" id="A0A074Z394"/>